<dbReference type="Pfam" id="PF01812">
    <property type="entry name" value="5-FTHF_cyc-lig"/>
    <property type="match status" value="1"/>
</dbReference>
<accession>A0A2G5PFZ9</accession>
<dbReference type="PIRSF" id="PIRSF006806">
    <property type="entry name" value="FTHF_cligase"/>
    <property type="match status" value="1"/>
</dbReference>
<evidence type="ECO:0000256" key="5">
    <source>
        <dbReference type="RuleBase" id="RU361279"/>
    </source>
</evidence>
<dbReference type="AlphaFoldDB" id="A0A2G5PFZ9"/>
<dbReference type="NCBIfam" id="TIGR02727">
    <property type="entry name" value="MTHFS_bact"/>
    <property type="match status" value="1"/>
</dbReference>
<keyword evidence="5" id="KW-0460">Magnesium</keyword>
<dbReference type="InterPro" id="IPR037171">
    <property type="entry name" value="NagB/RpiA_transferase-like"/>
</dbReference>
<keyword evidence="7" id="KW-1185">Reference proteome</keyword>
<feature type="binding site" evidence="4">
    <location>
        <begin position="139"/>
        <end position="147"/>
    </location>
    <ligand>
        <name>ATP</name>
        <dbReference type="ChEBI" id="CHEBI:30616"/>
    </ligand>
</feature>
<dbReference type="GO" id="GO:0030272">
    <property type="term" value="F:5-formyltetrahydrofolate cyclo-ligase activity"/>
    <property type="evidence" value="ECO:0007669"/>
    <property type="project" value="UniProtKB-EC"/>
</dbReference>
<evidence type="ECO:0000313" key="6">
    <source>
        <dbReference type="EMBL" id="PIB76874.1"/>
    </source>
</evidence>
<dbReference type="EMBL" id="PDCN02000003">
    <property type="protein sequence ID" value="PIB76874.1"/>
    <property type="molecule type" value="Genomic_DNA"/>
</dbReference>
<dbReference type="Proteomes" id="UP000230551">
    <property type="component" value="Unassembled WGS sequence"/>
</dbReference>
<keyword evidence="6" id="KW-0436">Ligase</keyword>
<gene>
    <name evidence="6" type="ORF">CQY22_004325</name>
</gene>
<dbReference type="RefSeq" id="WP_090589157.1">
    <property type="nucleotide sequence ID" value="NZ_CP104302.1"/>
</dbReference>
<evidence type="ECO:0000313" key="7">
    <source>
        <dbReference type="Proteomes" id="UP000230551"/>
    </source>
</evidence>
<comment type="cofactor">
    <cofactor evidence="5">
        <name>Mg(2+)</name>
        <dbReference type="ChEBI" id="CHEBI:18420"/>
    </cofactor>
</comment>
<comment type="caution">
    <text evidence="6">The sequence shown here is derived from an EMBL/GenBank/DDBJ whole genome shotgun (WGS) entry which is preliminary data.</text>
</comment>
<reference evidence="6 7" key="1">
    <citation type="journal article" date="2017" name="Infect. Genet. Evol.">
        <title>The new phylogeny of the genus Mycobacterium: The old and the news.</title>
        <authorList>
            <person name="Tortoli E."/>
            <person name="Fedrizzi T."/>
            <person name="Meehan C.J."/>
            <person name="Trovato A."/>
            <person name="Grottola A."/>
            <person name="Giacobazzi E."/>
            <person name="Serpini G.F."/>
            <person name="Tagliazucchi S."/>
            <person name="Fabio A."/>
            <person name="Bettua C."/>
            <person name="Bertorelli R."/>
            <person name="Frascaro F."/>
            <person name="De Sanctis V."/>
            <person name="Pecorari M."/>
            <person name="Jousson O."/>
            <person name="Segata N."/>
            <person name="Cirillo D.M."/>
        </authorList>
    </citation>
    <scope>NUCLEOTIDE SEQUENCE [LARGE SCALE GENOMIC DNA]</scope>
    <source>
        <strain evidence="6 7">CIP1034565</strain>
    </source>
</reference>
<comment type="catalytic activity">
    <reaction evidence="5">
        <text>(6S)-5-formyl-5,6,7,8-tetrahydrofolate + ATP = (6R)-5,10-methenyltetrahydrofolate + ADP + phosphate</text>
        <dbReference type="Rhea" id="RHEA:10488"/>
        <dbReference type="ChEBI" id="CHEBI:30616"/>
        <dbReference type="ChEBI" id="CHEBI:43474"/>
        <dbReference type="ChEBI" id="CHEBI:57455"/>
        <dbReference type="ChEBI" id="CHEBI:57457"/>
        <dbReference type="ChEBI" id="CHEBI:456216"/>
        <dbReference type="EC" id="6.3.3.2"/>
    </reaction>
</comment>
<sequence length="198" mass="21003">MVDEAKQALRARLLATRRAAPRERRAAEAAALGAALFDAIAARPGDTVAGYLPVGAEPGSVELLNRLADAGARVLLPVTALDGDGSPAPLRWGRYRPDDLRPARYGLLEPGDPPSPPEELRTARVVIVPALAVDHAGRRLGRGGGFYDRSLPLRDPAAQLIAVVRDDEFLDEVPAEPHDITVSAVATPGRGVLRLPLK</sequence>
<dbReference type="PANTHER" id="PTHR23407">
    <property type="entry name" value="ATPASE INHIBITOR/5-FORMYLTETRAHYDROFOLATE CYCLO-LIGASE"/>
    <property type="match status" value="1"/>
</dbReference>
<dbReference type="GO" id="GO:0046872">
    <property type="term" value="F:metal ion binding"/>
    <property type="evidence" value="ECO:0007669"/>
    <property type="project" value="UniProtKB-KW"/>
</dbReference>
<evidence type="ECO:0000256" key="3">
    <source>
        <dbReference type="ARBA" id="ARBA00022840"/>
    </source>
</evidence>
<dbReference type="SUPFAM" id="SSF100950">
    <property type="entry name" value="NagB/RpiA/CoA transferase-like"/>
    <property type="match status" value="1"/>
</dbReference>
<evidence type="ECO:0000256" key="2">
    <source>
        <dbReference type="ARBA" id="ARBA00022741"/>
    </source>
</evidence>
<dbReference type="EC" id="6.3.3.2" evidence="5"/>
<keyword evidence="3 4" id="KW-0067">ATP-binding</keyword>
<comment type="similarity">
    <text evidence="1 5">Belongs to the 5-formyltetrahydrofolate cyclo-ligase family.</text>
</comment>
<protein>
    <recommendedName>
        <fullName evidence="5">5-formyltetrahydrofolate cyclo-ligase</fullName>
        <ecNumber evidence="5">6.3.3.2</ecNumber>
    </recommendedName>
</protein>
<dbReference type="InterPro" id="IPR024185">
    <property type="entry name" value="FTHF_cligase-like_sf"/>
</dbReference>
<keyword evidence="2 4" id="KW-0547">Nucleotide-binding</keyword>
<dbReference type="Gene3D" id="3.40.50.10420">
    <property type="entry name" value="NagB/RpiA/CoA transferase-like"/>
    <property type="match status" value="1"/>
</dbReference>
<feature type="binding site" evidence="4">
    <location>
        <position position="52"/>
    </location>
    <ligand>
        <name>substrate</name>
    </ligand>
</feature>
<dbReference type="GO" id="GO:0035999">
    <property type="term" value="P:tetrahydrofolate interconversion"/>
    <property type="evidence" value="ECO:0007669"/>
    <property type="project" value="TreeGrafter"/>
</dbReference>
<proteinExistence type="inferred from homology"/>
<dbReference type="STRING" id="85968.GCA_900073015_02308"/>
<dbReference type="PANTHER" id="PTHR23407:SF1">
    <property type="entry name" value="5-FORMYLTETRAHYDROFOLATE CYCLO-LIGASE"/>
    <property type="match status" value="1"/>
</dbReference>
<dbReference type="InterPro" id="IPR002698">
    <property type="entry name" value="FTHF_cligase"/>
</dbReference>
<dbReference type="GO" id="GO:0009396">
    <property type="term" value="P:folic acid-containing compound biosynthetic process"/>
    <property type="evidence" value="ECO:0007669"/>
    <property type="project" value="TreeGrafter"/>
</dbReference>
<dbReference type="OrthoDB" id="3242798at2"/>
<evidence type="ECO:0000256" key="4">
    <source>
        <dbReference type="PIRSR" id="PIRSR006806-1"/>
    </source>
</evidence>
<keyword evidence="5" id="KW-0479">Metal-binding</keyword>
<evidence type="ECO:0000256" key="1">
    <source>
        <dbReference type="ARBA" id="ARBA00010638"/>
    </source>
</evidence>
<dbReference type="GO" id="GO:0005524">
    <property type="term" value="F:ATP binding"/>
    <property type="evidence" value="ECO:0007669"/>
    <property type="project" value="UniProtKB-KW"/>
</dbReference>
<feature type="binding site" evidence="4">
    <location>
        <begin position="6"/>
        <end position="10"/>
    </location>
    <ligand>
        <name>ATP</name>
        <dbReference type="ChEBI" id="CHEBI:30616"/>
    </ligand>
</feature>
<organism evidence="6 7">
    <name type="scientific">Mycolicibacterium brumae</name>
    <dbReference type="NCBI Taxonomy" id="85968"/>
    <lineage>
        <taxon>Bacteria</taxon>
        <taxon>Bacillati</taxon>
        <taxon>Actinomycetota</taxon>
        <taxon>Actinomycetes</taxon>
        <taxon>Mycobacteriales</taxon>
        <taxon>Mycobacteriaceae</taxon>
        <taxon>Mycolicibacterium</taxon>
    </lineage>
</organism>
<name>A0A2G5PFZ9_9MYCO</name>
<feature type="binding site" evidence="4">
    <location>
        <position position="57"/>
    </location>
    <ligand>
        <name>substrate</name>
    </ligand>
</feature>